<keyword evidence="3 6" id="KW-0326">Glycosidase</keyword>
<dbReference type="Proteomes" id="UP000198832">
    <property type="component" value="Unassembled WGS sequence"/>
</dbReference>
<keyword evidence="7" id="KW-0472">Membrane</keyword>
<feature type="active site" description="Proton donor" evidence="4">
    <location>
        <position position="239"/>
    </location>
</feature>
<comment type="similarity">
    <text evidence="1 6">Belongs to the glycosyl hydrolase 43 family.</text>
</comment>
<dbReference type="PANTHER" id="PTHR42812:SF5">
    <property type="entry name" value="ENDO-ARABINASE"/>
    <property type="match status" value="1"/>
</dbReference>
<evidence type="ECO:0000256" key="4">
    <source>
        <dbReference type="PIRSR" id="PIRSR606710-1"/>
    </source>
</evidence>
<evidence type="ECO:0000256" key="5">
    <source>
        <dbReference type="PIRSR" id="PIRSR606710-2"/>
    </source>
</evidence>
<keyword evidence="7" id="KW-1133">Transmembrane helix</keyword>
<dbReference type="Gene3D" id="2.115.10.20">
    <property type="entry name" value="Glycosyl hydrolase domain, family 43"/>
    <property type="match status" value="1"/>
</dbReference>
<dbReference type="GO" id="GO:0004553">
    <property type="term" value="F:hydrolase activity, hydrolyzing O-glycosyl compounds"/>
    <property type="evidence" value="ECO:0007669"/>
    <property type="project" value="InterPro"/>
</dbReference>
<dbReference type="InterPro" id="IPR006710">
    <property type="entry name" value="Glyco_hydro_43"/>
</dbReference>
<dbReference type="STRING" id="574651.SAMN04487968_102245"/>
<dbReference type="RefSeq" id="WP_175507542.1">
    <property type="nucleotide sequence ID" value="NZ_FOLB01000002.1"/>
</dbReference>
<dbReference type="SUPFAM" id="SSF75005">
    <property type="entry name" value="Arabinanase/levansucrase/invertase"/>
    <property type="match status" value="1"/>
</dbReference>
<feature type="transmembrane region" description="Helical" evidence="7">
    <location>
        <begin position="25"/>
        <end position="44"/>
    </location>
</feature>
<feature type="active site" description="Proton acceptor" evidence="4">
    <location>
        <position position="56"/>
    </location>
</feature>
<dbReference type="InterPro" id="IPR023296">
    <property type="entry name" value="Glyco_hydro_beta-prop_sf"/>
</dbReference>
<evidence type="ECO:0000256" key="2">
    <source>
        <dbReference type="ARBA" id="ARBA00022801"/>
    </source>
</evidence>
<accession>A0A1I1EVL0</accession>
<evidence type="ECO:0000256" key="7">
    <source>
        <dbReference type="SAM" id="Phobius"/>
    </source>
</evidence>
<sequence length="371" mass="39997">MPNRTAETHPDDAADRGRRAGRRTALLAVLVAAVLAVSGGAAVARVRPLVNGNVGDPSIAQTKAKHYVLVGTGAQVLRMSSRNGRRWHLASPALLTRPAWARPQGDIWASDIVRLRGRWVLYYAAPVRGLSPSSRCIGVATAAGPTGHFQPFGAAPLVCPPGADTPAAADQIVDPGQAAPTLPTTGAIDPSVFQGQGGVWLLYKTDGRPSSIRIVPLALNGLTISSGSRPLLASSGVIENPVLVKRGRFFYLFTSEGDYTTCGYGTVFRRSAHLLSWSGVPTRRILTKAKTRLCGPGGADVLVTGHGRRAEFSLYFHAWTCRRTGKPCRDPFQAWAGREDYRLPVRSLYGVHLRFTKRKFPILGSWLRRGH</sequence>
<name>A0A1I1EVL0_9ACTN</name>
<dbReference type="Pfam" id="PF04616">
    <property type="entry name" value="Glyco_hydro_43"/>
    <property type="match status" value="1"/>
</dbReference>
<proteinExistence type="inferred from homology"/>
<evidence type="ECO:0000313" key="9">
    <source>
        <dbReference type="Proteomes" id="UP000198832"/>
    </source>
</evidence>
<keyword evidence="9" id="KW-1185">Reference proteome</keyword>
<gene>
    <name evidence="8" type="ORF">SAMN04487968_102245</name>
</gene>
<feature type="site" description="Important for catalytic activity, responsible for pKa modulation of the active site Glu and correct orientation of both the proton donor and substrate" evidence="5">
    <location>
        <position position="189"/>
    </location>
</feature>
<evidence type="ECO:0000256" key="1">
    <source>
        <dbReference type="ARBA" id="ARBA00009865"/>
    </source>
</evidence>
<dbReference type="InterPro" id="IPR051795">
    <property type="entry name" value="Glycosyl_Hydrlase_43"/>
</dbReference>
<dbReference type="GO" id="GO:0005975">
    <property type="term" value="P:carbohydrate metabolic process"/>
    <property type="evidence" value="ECO:0007669"/>
    <property type="project" value="InterPro"/>
</dbReference>
<evidence type="ECO:0000313" key="8">
    <source>
        <dbReference type="EMBL" id="SFB90736.1"/>
    </source>
</evidence>
<keyword evidence="2 6" id="KW-0378">Hydrolase</keyword>
<keyword evidence="7" id="KW-0812">Transmembrane</keyword>
<protein>
    <submittedName>
        <fullName evidence="8">Glycosyl hydrolases family 43</fullName>
    </submittedName>
</protein>
<evidence type="ECO:0000256" key="6">
    <source>
        <dbReference type="RuleBase" id="RU361187"/>
    </source>
</evidence>
<dbReference type="AlphaFoldDB" id="A0A1I1EVL0"/>
<evidence type="ECO:0000256" key="3">
    <source>
        <dbReference type="ARBA" id="ARBA00023295"/>
    </source>
</evidence>
<dbReference type="PANTHER" id="PTHR42812">
    <property type="entry name" value="BETA-XYLOSIDASE"/>
    <property type="match status" value="1"/>
</dbReference>
<dbReference type="EMBL" id="FOLB01000002">
    <property type="protein sequence ID" value="SFB90736.1"/>
    <property type="molecule type" value="Genomic_DNA"/>
</dbReference>
<organism evidence="8 9">
    <name type="scientific">Nocardioides terrae</name>
    <dbReference type="NCBI Taxonomy" id="574651"/>
    <lineage>
        <taxon>Bacteria</taxon>
        <taxon>Bacillati</taxon>
        <taxon>Actinomycetota</taxon>
        <taxon>Actinomycetes</taxon>
        <taxon>Propionibacteriales</taxon>
        <taxon>Nocardioidaceae</taxon>
        <taxon>Nocardioides</taxon>
    </lineage>
</organism>
<reference evidence="8 9" key="1">
    <citation type="submission" date="2016-10" db="EMBL/GenBank/DDBJ databases">
        <authorList>
            <person name="de Groot N.N."/>
        </authorList>
    </citation>
    <scope>NUCLEOTIDE SEQUENCE [LARGE SCALE GENOMIC DNA]</scope>
    <source>
        <strain evidence="8 9">CGMCC 1.7056</strain>
    </source>
</reference>